<reference evidence="12 13" key="1">
    <citation type="submission" date="2022-03" db="EMBL/GenBank/DDBJ databases">
        <title>Genome data of Colletotrichum spp.</title>
        <authorList>
            <person name="Utami Y.D."/>
            <person name="Hiruma K."/>
        </authorList>
    </citation>
    <scope>NUCLEOTIDE SEQUENCE [LARGE SCALE GENOMIC DNA]</scope>
    <source>
        <strain evidence="12 13">MAFF 239500</strain>
    </source>
</reference>
<accession>A0AA37UP06</accession>
<dbReference type="GO" id="GO:0004650">
    <property type="term" value="F:polygalacturonase activity"/>
    <property type="evidence" value="ECO:0007669"/>
    <property type="project" value="InterPro"/>
</dbReference>
<evidence type="ECO:0000313" key="13">
    <source>
        <dbReference type="Proteomes" id="UP001055115"/>
    </source>
</evidence>
<name>A0AA37UP06_9PEZI</name>
<comment type="caution">
    <text evidence="12">The sequence shown here is derived from an EMBL/GenBank/DDBJ whole genome shotgun (WGS) entry which is preliminary data.</text>
</comment>
<keyword evidence="6" id="KW-1015">Disulfide bond</keyword>
<dbReference type="InterPro" id="IPR012334">
    <property type="entry name" value="Pectin_lyas_fold"/>
</dbReference>
<keyword evidence="5 10" id="KW-0378">Hydrolase</keyword>
<evidence type="ECO:0000256" key="8">
    <source>
        <dbReference type="ARBA" id="ARBA00023295"/>
    </source>
</evidence>
<keyword evidence="13" id="KW-1185">Reference proteome</keyword>
<evidence type="ECO:0000256" key="7">
    <source>
        <dbReference type="ARBA" id="ARBA00023180"/>
    </source>
</evidence>
<evidence type="ECO:0000256" key="1">
    <source>
        <dbReference type="ARBA" id="ARBA00004613"/>
    </source>
</evidence>
<evidence type="ECO:0000256" key="11">
    <source>
        <dbReference type="SAM" id="SignalP"/>
    </source>
</evidence>
<comment type="similarity">
    <text evidence="2 10">Belongs to the glycosyl hydrolase 28 family.</text>
</comment>
<dbReference type="GO" id="GO:0005975">
    <property type="term" value="P:carbohydrate metabolic process"/>
    <property type="evidence" value="ECO:0007669"/>
    <property type="project" value="InterPro"/>
</dbReference>
<dbReference type="InterPro" id="IPR000743">
    <property type="entry name" value="Glyco_hydro_28"/>
</dbReference>
<protein>
    <submittedName>
        <fullName evidence="12">Rhamnogalacturonate lyase B</fullName>
    </submittedName>
</protein>
<dbReference type="GO" id="GO:0046576">
    <property type="term" value="F:rhamnogalacturonan alpha-L-rhamnopyranosyl-(1-&gt;4)-alpha-D-galactopyranosyluronide lyase activity"/>
    <property type="evidence" value="ECO:0007669"/>
    <property type="project" value="UniProtKB-ARBA"/>
</dbReference>
<feature type="signal peptide" evidence="11">
    <location>
        <begin position="1"/>
        <end position="21"/>
    </location>
</feature>
<dbReference type="SUPFAM" id="SSF51126">
    <property type="entry name" value="Pectin lyase-like"/>
    <property type="match status" value="1"/>
</dbReference>
<dbReference type="EMBL" id="BQXU01000031">
    <property type="protein sequence ID" value="GKT49680.1"/>
    <property type="molecule type" value="Genomic_DNA"/>
</dbReference>
<dbReference type="Proteomes" id="UP001055115">
    <property type="component" value="Unassembled WGS sequence"/>
</dbReference>
<keyword evidence="9" id="KW-0961">Cell wall biogenesis/degradation</keyword>
<evidence type="ECO:0000256" key="6">
    <source>
        <dbReference type="ARBA" id="ARBA00023157"/>
    </source>
</evidence>
<dbReference type="RefSeq" id="XP_049132030.1">
    <property type="nucleotide sequence ID" value="XM_049276073.1"/>
</dbReference>
<keyword evidence="8 10" id="KW-0326">Glycosidase</keyword>
<evidence type="ECO:0000256" key="9">
    <source>
        <dbReference type="ARBA" id="ARBA00023316"/>
    </source>
</evidence>
<sequence length="437" mass="45392">MKLTPLSLLALGALLPDMGSAQLSGKVGPSTTAAAKAAKKTCKITDYGAKSGATGDIGAALKSAWDACKTGGEILIPEGEWGLGTWQTLSGGTGVSINLQGTIYRTGTAGGHMIIVQKSTDVEFYSSNSKGAMQGYGYEFHKQGTGVYGPRLLRFVSVTNFSVHDIALVDSPAFHFVMDTVTNGEVYNMIVRGGNRGGLDGIDLMTAKNVHVHDVAVTNKDECNILIENIFCNWSGGCAIGSLGADTAISDIHYRNVYTSNSNQMMMIKNNGGNGGFQNAKFENFIGHGNAYSLKIDAAWAGQSKVSGNGVEYRNLTFSNWKGTAANGASRGPVVVLCAAAAPCENIDVSGINIWTEAGSSIIDKCSNAFGKGHCLRNGSGTYTSAATTKTVAGYSAPTMPGQVTAGLGITKPIDIPPLPTTFYPGVKPISALAGSA</sequence>
<dbReference type="InterPro" id="IPR011050">
    <property type="entry name" value="Pectin_lyase_fold/virulence"/>
</dbReference>
<keyword evidence="3" id="KW-0964">Secreted</keyword>
<feature type="chain" id="PRO_5041394095" evidence="11">
    <location>
        <begin position="22"/>
        <end position="437"/>
    </location>
</feature>
<dbReference type="AlphaFoldDB" id="A0AA37UP06"/>
<keyword evidence="4 11" id="KW-0732">Signal</keyword>
<dbReference type="PANTHER" id="PTHR31736">
    <property type="match status" value="1"/>
</dbReference>
<keyword evidence="7" id="KW-0325">Glycoprotein</keyword>
<dbReference type="Gene3D" id="2.160.20.10">
    <property type="entry name" value="Single-stranded right-handed beta-helix, Pectin lyase-like"/>
    <property type="match status" value="1"/>
</dbReference>
<proteinExistence type="inferred from homology"/>
<keyword evidence="12" id="KW-0456">Lyase</keyword>
<dbReference type="GO" id="GO:0005576">
    <property type="term" value="C:extracellular region"/>
    <property type="evidence" value="ECO:0007669"/>
    <property type="project" value="UniProtKB-SubCell"/>
</dbReference>
<gene>
    <name evidence="12" type="ORF">ColSpa_09861</name>
</gene>
<comment type="subcellular location">
    <subcellularLocation>
        <location evidence="1">Secreted</location>
    </subcellularLocation>
</comment>
<evidence type="ECO:0000256" key="10">
    <source>
        <dbReference type="RuleBase" id="RU361169"/>
    </source>
</evidence>
<evidence type="ECO:0000256" key="2">
    <source>
        <dbReference type="ARBA" id="ARBA00008834"/>
    </source>
</evidence>
<organism evidence="12 13">
    <name type="scientific">Colletotrichum spaethianum</name>
    <dbReference type="NCBI Taxonomy" id="700344"/>
    <lineage>
        <taxon>Eukaryota</taxon>
        <taxon>Fungi</taxon>
        <taxon>Dikarya</taxon>
        <taxon>Ascomycota</taxon>
        <taxon>Pezizomycotina</taxon>
        <taxon>Sordariomycetes</taxon>
        <taxon>Hypocreomycetidae</taxon>
        <taxon>Glomerellales</taxon>
        <taxon>Glomerellaceae</taxon>
        <taxon>Colletotrichum</taxon>
        <taxon>Colletotrichum spaethianum species complex</taxon>
    </lineage>
</organism>
<evidence type="ECO:0000256" key="5">
    <source>
        <dbReference type="ARBA" id="ARBA00022801"/>
    </source>
</evidence>
<dbReference type="Pfam" id="PF00295">
    <property type="entry name" value="Glyco_hydro_28"/>
    <property type="match status" value="1"/>
</dbReference>
<evidence type="ECO:0000256" key="4">
    <source>
        <dbReference type="ARBA" id="ARBA00022729"/>
    </source>
</evidence>
<dbReference type="PANTHER" id="PTHR31736:SF19">
    <property type="entry name" value="PECTIN LYASE SUPERFAMILY PROTEIN-RELATED"/>
    <property type="match status" value="1"/>
</dbReference>
<evidence type="ECO:0000313" key="12">
    <source>
        <dbReference type="EMBL" id="GKT49680.1"/>
    </source>
</evidence>
<evidence type="ECO:0000256" key="3">
    <source>
        <dbReference type="ARBA" id="ARBA00022525"/>
    </source>
</evidence>
<dbReference type="GeneID" id="73330663"/>
<dbReference type="GO" id="GO:0071555">
    <property type="term" value="P:cell wall organization"/>
    <property type="evidence" value="ECO:0007669"/>
    <property type="project" value="UniProtKB-KW"/>
</dbReference>